<dbReference type="PROSITE" id="PS50110">
    <property type="entry name" value="RESPONSE_REGULATORY"/>
    <property type="match status" value="1"/>
</dbReference>
<dbReference type="EMBL" id="NBTZ01000045">
    <property type="protein sequence ID" value="OTP75907.1"/>
    <property type="molecule type" value="Genomic_DNA"/>
</dbReference>
<feature type="domain" description="Response regulatory" evidence="2">
    <location>
        <begin position="1"/>
        <end position="80"/>
    </location>
</feature>
<reference evidence="3 4" key="1">
    <citation type="submission" date="2017-03" db="EMBL/GenBank/DDBJ databases">
        <title>Genome analysis of strain PAMC 26577.</title>
        <authorList>
            <person name="Oh H.-M."/>
            <person name="Yang J.-A."/>
        </authorList>
    </citation>
    <scope>NUCLEOTIDE SEQUENCE [LARGE SCALE GENOMIC DNA]</scope>
    <source>
        <strain evidence="3 4">PAMC 26577</strain>
    </source>
</reference>
<evidence type="ECO:0000256" key="1">
    <source>
        <dbReference type="PROSITE-ProRule" id="PRU00169"/>
    </source>
</evidence>
<dbReference type="AlphaFoldDB" id="A0A242MWU7"/>
<dbReference type="InterPro" id="IPR001789">
    <property type="entry name" value="Sig_transdc_resp-reg_receiver"/>
</dbReference>
<keyword evidence="1" id="KW-0597">Phosphoprotein</keyword>
<evidence type="ECO:0000259" key="2">
    <source>
        <dbReference type="PROSITE" id="PS50110"/>
    </source>
</evidence>
<proteinExistence type="predicted"/>
<accession>A0A242MWU7</accession>
<gene>
    <name evidence="3" type="ORF">PAMC26577_12130</name>
</gene>
<evidence type="ECO:0000313" key="3">
    <source>
        <dbReference type="EMBL" id="OTP75907.1"/>
    </source>
</evidence>
<name>A0A242MWU7_CABSO</name>
<comment type="caution">
    <text evidence="3">The sequence shown here is derived from an EMBL/GenBank/DDBJ whole genome shotgun (WGS) entry which is preliminary data.</text>
</comment>
<organism evidence="3 4">
    <name type="scientific">Caballeronia sordidicola</name>
    <name type="common">Burkholderia sordidicola</name>
    <dbReference type="NCBI Taxonomy" id="196367"/>
    <lineage>
        <taxon>Bacteria</taxon>
        <taxon>Pseudomonadati</taxon>
        <taxon>Pseudomonadota</taxon>
        <taxon>Betaproteobacteria</taxon>
        <taxon>Burkholderiales</taxon>
        <taxon>Burkholderiaceae</taxon>
        <taxon>Caballeronia</taxon>
    </lineage>
</organism>
<dbReference type="SUPFAM" id="SSF52172">
    <property type="entry name" value="CheY-like"/>
    <property type="match status" value="1"/>
</dbReference>
<evidence type="ECO:0000313" key="4">
    <source>
        <dbReference type="Proteomes" id="UP000195221"/>
    </source>
</evidence>
<dbReference type="Pfam" id="PF00072">
    <property type="entry name" value="Response_reg"/>
    <property type="match status" value="1"/>
</dbReference>
<protein>
    <submittedName>
        <fullName evidence="3">CheY-like receiver</fullName>
    </submittedName>
</protein>
<dbReference type="Proteomes" id="UP000195221">
    <property type="component" value="Unassembled WGS sequence"/>
</dbReference>
<sequence length="81" mass="8930">MAVAWSPHVIIMDISMPECNGFEAAPALRQDQRTHAIAIIAFTALDETGVLRHLTDHEFDGYCQKGQPPTHLLALISKFAT</sequence>
<feature type="modified residue" description="4-aspartylphosphate" evidence="1">
    <location>
        <position position="13"/>
    </location>
</feature>
<dbReference type="Gene3D" id="3.40.50.2300">
    <property type="match status" value="1"/>
</dbReference>
<dbReference type="GO" id="GO:0000160">
    <property type="term" value="P:phosphorelay signal transduction system"/>
    <property type="evidence" value="ECO:0007669"/>
    <property type="project" value="InterPro"/>
</dbReference>
<dbReference type="InterPro" id="IPR011006">
    <property type="entry name" value="CheY-like_superfamily"/>
</dbReference>